<dbReference type="Proteomes" id="UP000241769">
    <property type="component" value="Unassembled WGS sequence"/>
</dbReference>
<evidence type="ECO:0000313" key="1">
    <source>
        <dbReference type="EMBL" id="PRP88433.1"/>
    </source>
</evidence>
<dbReference type="InParanoid" id="A0A2P6NWU8"/>
<name>A0A2P6NWU8_9EUKA</name>
<sequence length="83" mass="9332">MPKAGGTEGVRPVPTHIILTQSDALDALIPPKYEKSWRCVFFLDQWLLQIKMGLALDNMRLMDNWSPNAQTVLENSNSNYGIA</sequence>
<comment type="caution">
    <text evidence="1">The sequence shown here is derived from an EMBL/GenBank/DDBJ whole genome shotgun (WGS) entry which is preliminary data.</text>
</comment>
<proteinExistence type="predicted"/>
<reference evidence="1 2" key="1">
    <citation type="journal article" date="2018" name="Genome Biol. Evol.">
        <title>Multiple Roots of Fruiting Body Formation in Amoebozoa.</title>
        <authorList>
            <person name="Hillmann F."/>
            <person name="Forbes G."/>
            <person name="Novohradska S."/>
            <person name="Ferling I."/>
            <person name="Riege K."/>
            <person name="Groth M."/>
            <person name="Westermann M."/>
            <person name="Marz M."/>
            <person name="Spaller T."/>
            <person name="Winckler T."/>
            <person name="Schaap P."/>
            <person name="Glockner G."/>
        </authorList>
    </citation>
    <scope>NUCLEOTIDE SEQUENCE [LARGE SCALE GENOMIC DNA]</scope>
    <source>
        <strain evidence="1 2">Jena</strain>
    </source>
</reference>
<organism evidence="1 2">
    <name type="scientific">Planoprotostelium fungivorum</name>
    <dbReference type="NCBI Taxonomy" id="1890364"/>
    <lineage>
        <taxon>Eukaryota</taxon>
        <taxon>Amoebozoa</taxon>
        <taxon>Evosea</taxon>
        <taxon>Variosea</taxon>
        <taxon>Cavosteliida</taxon>
        <taxon>Cavosteliaceae</taxon>
        <taxon>Planoprotostelium</taxon>
    </lineage>
</organism>
<dbReference type="AlphaFoldDB" id="A0A2P6NWU8"/>
<keyword evidence="2" id="KW-1185">Reference proteome</keyword>
<gene>
    <name evidence="1" type="ORF">PROFUN_03150</name>
</gene>
<evidence type="ECO:0000313" key="2">
    <source>
        <dbReference type="Proteomes" id="UP000241769"/>
    </source>
</evidence>
<accession>A0A2P6NWU8</accession>
<protein>
    <submittedName>
        <fullName evidence="1">Uncharacterized protein</fullName>
    </submittedName>
</protein>
<dbReference type="EMBL" id="MDYQ01000010">
    <property type="protein sequence ID" value="PRP88433.1"/>
    <property type="molecule type" value="Genomic_DNA"/>
</dbReference>